<gene>
    <name evidence="2" type="ORF">MKZ38_008819</name>
</gene>
<evidence type="ECO:0000313" key="2">
    <source>
        <dbReference type="EMBL" id="KAJ2904101.1"/>
    </source>
</evidence>
<keyword evidence="1" id="KW-0378">Hydrolase</keyword>
<dbReference type="AlphaFoldDB" id="A0AAD5WV03"/>
<evidence type="ECO:0000256" key="1">
    <source>
        <dbReference type="ARBA" id="ARBA00022801"/>
    </source>
</evidence>
<dbReference type="Pfam" id="PF00702">
    <property type="entry name" value="Hydrolase"/>
    <property type="match status" value="1"/>
</dbReference>
<dbReference type="PANTHER" id="PTHR43316:SF3">
    <property type="entry name" value="HALOACID DEHALOGENASE, TYPE II (AFU_ORTHOLOGUE AFUA_2G07750)-RELATED"/>
    <property type="match status" value="1"/>
</dbReference>
<dbReference type="EMBL" id="JAKWBI020000062">
    <property type="protein sequence ID" value="KAJ2904101.1"/>
    <property type="molecule type" value="Genomic_DNA"/>
</dbReference>
<dbReference type="SUPFAM" id="SSF56784">
    <property type="entry name" value="HAD-like"/>
    <property type="match status" value="1"/>
</dbReference>
<dbReference type="InterPro" id="IPR036412">
    <property type="entry name" value="HAD-like_sf"/>
</dbReference>
<dbReference type="InterPro" id="IPR023214">
    <property type="entry name" value="HAD_sf"/>
</dbReference>
<dbReference type="InterPro" id="IPR051540">
    <property type="entry name" value="S-2-haloacid_dehalogenase"/>
</dbReference>
<protein>
    <submittedName>
        <fullName evidence="2">Haloacid dehalogenase</fullName>
    </submittedName>
</protein>
<evidence type="ECO:0000313" key="3">
    <source>
        <dbReference type="Proteomes" id="UP001201980"/>
    </source>
</evidence>
<name>A0AAD5WV03_9PEZI</name>
<comment type="caution">
    <text evidence="2">The sequence shown here is derived from an EMBL/GenBank/DDBJ whole genome shotgun (WGS) entry which is preliminary data.</text>
</comment>
<dbReference type="GO" id="GO:0016787">
    <property type="term" value="F:hydrolase activity"/>
    <property type="evidence" value="ECO:0007669"/>
    <property type="project" value="UniProtKB-KW"/>
</dbReference>
<dbReference type="Gene3D" id="1.10.150.240">
    <property type="entry name" value="Putative phosphatase, domain 2"/>
    <property type="match status" value="1"/>
</dbReference>
<keyword evidence="3" id="KW-1185">Reference proteome</keyword>
<sequence>MAPRNIVLAFDLYGTLLSTSSISTTLSSSLSVPSEKGDAIASRWRILQLEYSWRMTCMGKYVSFRDLTRASLLHSLSEEGVLSPSDETVDRLMGCYDGLPAFPDATKGLQVLAAEKAKSLGHRGGSLKAVVFSNGVETTVRDALVKADLEGSSGTGKLFDGVVSAQPTEAFKPSSKVYQHLVDSVGSSGKDGEVWLVSSNPFDVTGALGCGVPGLKAVWVDRAGTGWIDKLGSVIGVEKPTLVVGGVDEAVKQILDDNS</sequence>
<accession>A0AAD5WV03</accession>
<organism evidence="2 3">
    <name type="scientific">Zalerion maritima</name>
    <dbReference type="NCBI Taxonomy" id="339359"/>
    <lineage>
        <taxon>Eukaryota</taxon>
        <taxon>Fungi</taxon>
        <taxon>Dikarya</taxon>
        <taxon>Ascomycota</taxon>
        <taxon>Pezizomycotina</taxon>
        <taxon>Sordariomycetes</taxon>
        <taxon>Lulworthiomycetidae</taxon>
        <taxon>Lulworthiales</taxon>
        <taxon>Lulworthiaceae</taxon>
        <taxon>Zalerion</taxon>
    </lineage>
</organism>
<dbReference type="InterPro" id="IPR023198">
    <property type="entry name" value="PGP-like_dom2"/>
</dbReference>
<dbReference type="Proteomes" id="UP001201980">
    <property type="component" value="Unassembled WGS sequence"/>
</dbReference>
<dbReference type="Gene3D" id="3.40.50.1000">
    <property type="entry name" value="HAD superfamily/HAD-like"/>
    <property type="match status" value="1"/>
</dbReference>
<reference evidence="2" key="1">
    <citation type="submission" date="2022-07" db="EMBL/GenBank/DDBJ databases">
        <title>Draft genome sequence of Zalerion maritima ATCC 34329, a (micro)plastics degrading marine fungus.</title>
        <authorList>
            <person name="Paco A."/>
            <person name="Goncalves M.F.M."/>
            <person name="Rocha-Santos T.A.P."/>
            <person name="Alves A."/>
        </authorList>
    </citation>
    <scope>NUCLEOTIDE SEQUENCE</scope>
    <source>
        <strain evidence="2">ATCC 34329</strain>
    </source>
</reference>
<dbReference type="PANTHER" id="PTHR43316">
    <property type="entry name" value="HYDROLASE, HALOACID DELAHOGENASE-RELATED"/>
    <property type="match status" value="1"/>
</dbReference>
<proteinExistence type="predicted"/>